<dbReference type="InterPro" id="IPR005025">
    <property type="entry name" value="FMN_Rdtase-like_dom"/>
</dbReference>
<dbReference type="OrthoDB" id="9790975at2"/>
<reference evidence="5" key="1">
    <citation type="submission" date="2018-11" db="EMBL/GenBank/DDBJ databases">
        <title>Genome sequencing of a novel mesophilic and cellulolytic organism within the genus Hungateiclostridium.</title>
        <authorList>
            <person name="Rettenmaier R."/>
            <person name="Liebl W."/>
            <person name="Zverlov V."/>
        </authorList>
    </citation>
    <scope>NUCLEOTIDE SEQUENCE [LARGE SCALE GENOMIC DNA]</scope>
    <source>
        <strain evidence="5">N2K1</strain>
    </source>
</reference>
<dbReference type="EMBL" id="RLII01000004">
    <property type="protein sequence ID" value="RXE59708.1"/>
    <property type="molecule type" value="Genomic_DNA"/>
</dbReference>
<dbReference type="Proteomes" id="UP000289166">
    <property type="component" value="Unassembled WGS sequence"/>
</dbReference>
<sequence length="196" mass="21304">MLIVGINGSPNKEGNTKYLINTVLEEAKSHGAETMILEVKDLLNSVKNPFCVVCSNPCSGICYKGTKLEEAYETLKKADAIVMGSPVYFGSVSAQLKAFFDKTRKLRGEKAFYNKFACGVTVGASKYGGQETTMKALHDIMLVHGMTIVGDGYIEDDCGHHGACAQQPAAKDEFAVRRAKILGRRLVDVCKKREGS</sequence>
<dbReference type="InterPro" id="IPR029039">
    <property type="entry name" value="Flavoprotein-like_sf"/>
</dbReference>
<dbReference type="InterPro" id="IPR051796">
    <property type="entry name" value="ISF_SsuE-like"/>
</dbReference>
<dbReference type="SUPFAM" id="SSF52218">
    <property type="entry name" value="Flavoproteins"/>
    <property type="match status" value="1"/>
</dbReference>
<dbReference type="PANTHER" id="PTHR43278">
    <property type="entry name" value="NAD(P)H-DEPENDENT FMN-CONTAINING OXIDOREDUCTASE YWQN-RELATED"/>
    <property type="match status" value="1"/>
</dbReference>
<comment type="caution">
    <text evidence="4">The sequence shown here is derived from an EMBL/GenBank/DDBJ whole genome shotgun (WGS) entry which is preliminary data.</text>
</comment>
<evidence type="ECO:0000256" key="1">
    <source>
        <dbReference type="ARBA" id="ARBA00022630"/>
    </source>
</evidence>
<organism evidence="4 5">
    <name type="scientific">Acetivibrio mesophilus</name>
    <dbReference type="NCBI Taxonomy" id="2487273"/>
    <lineage>
        <taxon>Bacteria</taxon>
        <taxon>Bacillati</taxon>
        <taxon>Bacillota</taxon>
        <taxon>Clostridia</taxon>
        <taxon>Eubacteriales</taxon>
        <taxon>Oscillospiraceae</taxon>
        <taxon>Acetivibrio</taxon>
    </lineage>
</organism>
<keyword evidence="2" id="KW-0288">FMN</keyword>
<name>A0A4Q0I628_9FIRM</name>
<keyword evidence="1" id="KW-0285">Flavoprotein</keyword>
<dbReference type="GO" id="GO:0016491">
    <property type="term" value="F:oxidoreductase activity"/>
    <property type="evidence" value="ECO:0007669"/>
    <property type="project" value="InterPro"/>
</dbReference>
<evidence type="ECO:0000313" key="5">
    <source>
        <dbReference type="Proteomes" id="UP000289166"/>
    </source>
</evidence>
<dbReference type="AlphaFoldDB" id="A0A4Q0I628"/>
<dbReference type="PANTHER" id="PTHR43278:SF1">
    <property type="entry name" value="IRON-SULFUR FLAVOPROTEIN MJ1083"/>
    <property type="match status" value="1"/>
</dbReference>
<gene>
    <name evidence="4" type="ORF">EFD62_05160</name>
</gene>
<accession>A0A4Q0I628</accession>
<proteinExistence type="predicted"/>
<dbReference type="Gene3D" id="3.40.50.360">
    <property type="match status" value="1"/>
</dbReference>
<dbReference type="RefSeq" id="WP_069193604.1">
    <property type="nucleotide sequence ID" value="NZ_RLII01000004.1"/>
</dbReference>
<feature type="domain" description="NADPH-dependent FMN reductase-like" evidence="3">
    <location>
        <begin position="1"/>
        <end position="154"/>
    </location>
</feature>
<protein>
    <submittedName>
        <fullName evidence="4">Flavodoxin family protein</fullName>
    </submittedName>
</protein>
<evidence type="ECO:0000259" key="3">
    <source>
        <dbReference type="Pfam" id="PF03358"/>
    </source>
</evidence>
<evidence type="ECO:0000256" key="2">
    <source>
        <dbReference type="ARBA" id="ARBA00022643"/>
    </source>
</evidence>
<dbReference type="Pfam" id="PF03358">
    <property type="entry name" value="FMN_red"/>
    <property type="match status" value="1"/>
</dbReference>
<keyword evidence="5" id="KW-1185">Reference proteome</keyword>
<evidence type="ECO:0000313" key="4">
    <source>
        <dbReference type="EMBL" id="RXE59708.1"/>
    </source>
</evidence>